<keyword evidence="7" id="KW-1185">Reference proteome</keyword>
<keyword evidence="3 4" id="KW-0819">tRNA processing</keyword>
<evidence type="ECO:0000259" key="5">
    <source>
        <dbReference type="Pfam" id="PF01702"/>
    </source>
</evidence>
<dbReference type="NCBIfam" id="TIGR00449">
    <property type="entry name" value="tgt_general"/>
    <property type="match status" value="1"/>
</dbReference>
<feature type="active site" description="Proton acceptor" evidence="4">
    <location>
        <position position="100"/>
    </location>
</feature>
<keyword evidence="2 4" id="KW-0808">Transferase</keyword>
<reference evidence="6 7" key="1">
    <citation type="submission" date="2014-01" db="EMBL/GenBank/DDBJ databases">
        <title>Genome sequencing of Thermotog hypogea.</title>
        <authorList>
            <person name="Zhang X."/>
            <person name="Alvare G."/>
            <person name="Fristensky B."/>
            <person name="Chen L."/>
            <person name="Suen T."/>
            <person name="Chen Q."/>
            <person name="Ma K."/>
        </authorList>
    </citation>
    <scope>NUCLEOTIDE SEQUENCE [LARGE SCALE GENOMIC DNA]</scope>
    <source>
        <strain evidence="6 7">DSM 11164</strain>
    </source>
</reference>
<dbReference type="Proteomes" id="UP000077469">
    <property type="component" value="Chromosome"/>
</dbReference>
<feature type="binding site" evidence="4">
    <location>
        <position position="316"/>
    </location>
    <ligand>
        <name>Zn(2+)</name>
        <dbReference type="ChEBI" id="CHEBI:29105"/>
    </ligand>
</feature>
<feature type="binding site" evidence="4">
    <location>
        <position position="313"/>
    </location>
    <ligand>
        <name>Zn(2+)</name>
        <dbReference type="ChEBI" id="CHEBI:29105"/>
    </ligand>
</feature>
<dbReference type="UniPathway" id="UPA00392"/>
<comment type="catalytic activity">
    <reaction evidence="4">
        <text>7-aminomethyl-7-carbaguanine + guanosine(34) in tRNA = 7-aminomethyl-7-carbaguanosine(34) in tRNA + guanine</text>
        <dbReference type="Rhea" id="RHEA:24104"/>
        <dbReference type="Rhea" id="RHEA-COMP:10341"/>
        <dbReference type="Rhea" id="RHEA-COMP:10342"/>
        <dbReference type="ChEBI" id="CHEBI:16235"/>
        <dbReference type="ChEBI" id="CHEBI:58703"/>
        <dbReference type="ChEBI" id="CHEBI:74269"/>
        <dbReference type="ChEBI" id="CHEBI:82833"/>
        <dbReference type="EC" id="2.4.2.29"/>
    </reaction>
</comment>
<gene>
    <name evidence="4 6" type="primary">tgt</name>
    <name evidence="6" type="ORF">AJ81_00560</name>
</gene>
<keyword evidence="1 4" id="KW-0328">Glycosyltransferase</keyword>
<dbReference type="NCBIfam" id="TIGR00430">
    <property type="entry name" value="Q_tRNA_tgt"/>
    <property type="match status" value="1"/>
</dbReference>
<feature type="binding site" evidence="4">
    <location>
        <position position="342"/>
    </location>
    <ligand>
        <name>Zn(2+)</name>
        <dbReference type="ChEBI" id="CHEBI:29105"/>
    </ligand>
</feature>
<protein>
    <recommendedName>
        <fullName evidence="4">Queuine tRNA-ribosyltransferase</fullName>
        <ecNumber evidence="4">2.4.2.29</ecNumber>
    </recommendedName>
    <alternativeName>
        <fullName evidence="4">Guanine insertion enzyme</fullName>
    </alternativeName>
    <alternativeName>
        <fullName evidence="4">tRNA-guanine transglycosylase</fullName>
    </alternativeName>
</protein>
<dbReference type="KEGG" id="phy:AJ81_00560"/>
<organism evidence="6 7">
    <name type="scientific">Pseudothermotoga hypogea DSM 11164 = NBRC 106472</name>
    <dbReference type="NCBI Taxonomy" id="1123384"/>
    <lineage>
        <taxon>Bacteria</taxon>
        <taxon>Thermotogati</taxon>
        <taxon>Thermotogota</taxon>
        <taxon>Thermotogae</taxon>
        <taxon>Thermotogales</taxon>
        <taxon>Thermotogaceae</taxon>
        <taxon>Pseudothermotoga</taxon>
    </lineage>
</organism>
<evidence type="ECO:0000256" key="3">
    <source>
        <dbReference type="ARBA" id="ARBA00022694"/>
    </source>
</evidence>
<dbReference type="PATRIC" id="fig|1123384.7.peg.106"/>
<dbReference type="GO" id="GO:0046872">
    <property type="term" value="F:metal ion binding"/>
    <property type="evidence" value="ECO:0007669"/>
    <property type="project" value="UniProtKB-KW"/>
</dbReference>
<dbReference type="EC" id="2.4.2.29" evidence="4"/>
<feature type="binding site" evidence="4">
    <location>
        <begin position="100"/>
        <end position="104"/>
    </location>
    <ligand>
        <name>substrate</name>
    </ligand>
</feature>
<comment type="subunit">
    <text evidence="4">Homodimer. Within each dimer, one monomer is responsible for RNA recognition and catalysis, while the other monomer binds to the replacement base PreQ1.</text>
</comment>
<feature type="region of interest" description="RNA binding" evidence="4">
    <location>
        <begin position="254"/>
        <end position="260"/>
    </location>
</feature>
<feature type="binding site" evidence="4">
    <location>
        <position position="223"/>
    </location>
    <ligand>
        <name>substrate</name>
    </ligand>
</feature>
<dbReference type="InterPro" id="IPR036511">
    <property type="entry name" value="TGT-like_sf"/>
</dbReference>
<accession>A0A0X1KNX5</accession>
<evidence type="ECO:0000256" key="4">
    <source>
        <dbReference type="HAMAP-Rule" id="MF_00168"/>
    </source>
</evidence>
<keyword evidence="4" id="KW-0671">Queuosine biosynthesis</keyword>
<keyword evidence="4" id="KW-0862">Zinc</keyword>
<dbReference type="PANTHER" id="PTHR46499">
    <property type="entry name" value="QUEUINE TRNA-RIBOSYLTRANSFERASE"/>
    <property type="match status" value="1"/>
</dbReference>
<dbReference type="EMBL" id="CP007141">
    <property type="protein sequence ID" value="AJC72929.1"/>
    <property type="molecule type" value="Genomic_DNA"/>
</dbReference>
<dbReference type="OrthoDB" id="9805417at2"/>
<keyword evidence="4" id="KW-0479">Metal-binding</keyword>
<comment type="similarity">
    <text evidence="4">Belongs to the queuine tRNA-ribosyltransferase family.</text>
</comment>
<dbReference type="STRING" id="1123384.AJ81_00560"/>
<feature type="binding site" evidence="4">
    <location>
        <position position="154"/>
    </location>
    <ligand>
        <name>substrate</name>
    </ligand>
</feature>
<dbReference type="InterPro" id="IPR004803">
    <property type="entry name" value="TGT"/>
</dbReference>
<name>A0A0X1KNX5_9THEM</name>
<evidence type="ECO:0000256" key="1">
    <source>
        <dbReference type="ARBA" id="ARBA00022676"/>
    </source>
</evidence>
<feature type="active site" description="Nucleophile" evidence="4">
    <location>
        <position position="273"/>
    </location>
</feature>
<dbReference type="SUPFAM" id="SSF51713">
    <property type="entry name" value="tRNA-guanine transglycosylase"/>
    <property type="match status" value="1"/>
</dbReference>
<comment type="pathway">
    <text evidence="4">tRNA modification; tRNA-queuosine biosynthesis.</text>
</comment>
<feature type="region of interest" description="RNA binding; important for wobble base 34 recognition" evidence="4">
    <location>
        <begin position="278"/>
        <end position="282"/>
    </location>
</feature>
<dbReference type="PaxDb" id="1123384-AJ81_00560"/>
<dbReference type="AlphaFoldDB" id="A0A0X1KNX5"/>
<comment type="function">
    <text evidence="4">Catalyzes the base-exchange of a guanine (G) residue with the queuine precursor 7-aminomethyl-7-deazaguanine (PreQ1) at position 34 (anticodon wobble position) in tRNAs with GU(N) anticodons (tRNA-Asp, -Asn, -His and -Tyr). Catalysis occurs through a double-displacement mechanism. The nucleophile active site attacks the C1' of nucleotide 34 to detach the guanine base from the RNA, forming a covalent enzyme-RNA intermediate. The proton acceptor active site deprotonates the incoming PreQ1, allowing a nucleophilic attack on the C1' of the ribose to form the product. After dissociation, two additional enzymatic reactions on the tRNA convert PreQ1 to queuine (Q), resulting in the hypermodified nucleoside queuosine (7-(((4,5-cis-dihydroxy-2-cyclopenten-1-yl)amino)methyl)-7-deazaguanosine).</text>
</comment>
<dbReference type="HAMAP" id="MF_00168">
    <property type="entry name" value="Q_tRNA_Tgt"/>
    <property type="match status" value="1"/>
</dbReference>
<evidence type="ECO:0000313" key="6">
    <source>
        <dbReference type="EMBL" id="AJC72929.1"/>
    </source>
</evidence>
<dbReference type="GO" id="GO:0008616">
    <property type="term" value="P:tRNA queuosine(34) biosynthetic process"/>
    <property type="evidence" value="ECO:0007669"/>
    <property type="project" value="UniProtKB-UniRule"/>
</dbReference>
<sequence>MSDRPPSNARPSNFEIVCRTGCARLGRLKTLHGTFETPIFMPVGTNANVKLMRSDDLKRVGASIILSNAYHVAVRPGLEVIELHGGLHNFMAWDGGILTDSGGFQMFSLKNFRKVSDEGVTFVSPYDGSKLFLTPELSMDIQRTLGSDIVMVLDHCPPIDVGYTEALDATRRTHEWAERCLKRGVKEGQLLFAIAQGGAFEDLRRASARYLSEKDFDGFAVGGLSLGEPFEMTLRLAHATVSELPDDRPRYFMGGGSPRTIIELVAIGIDMFDSVYPTRLARHGAALTSEGRLNIKASRYRKDLSPIDHRCDCLVCRNYTRSYIHHLLNRGETLAGMLLTYHNLYYMFRFMERVRESILNGTLEEMRREVAEIYEERRGSPVDVLALDYNGARRHS</sequence>
<dbReference type="GO" id="GO:0008479">
    <property type="term" value="F:tRNA-guanosine(34) queuine transglycosylase activity"/>
    <property type="evidence" value="ECO:0007669"/>
    <property type="project" value="UniProtKB-UniRule"/>
</dbReference>
<dbReference type="InterPro" id="IPR002616">
    <property type="entry name" value="tRNA_ribo_trans-like"/>
</dbReference>
<proteinExistence type="inferred from homology"/>
<feature type="binding site" evidence="4">
    <location>
        <position position="196"/>
    </location>
    <ligand>
        <name>substrate</name>
    </ligand>
</feature>
<dbReference type="Pfam" id="PF01702">
    <property type="entry name" value="TGT"/>
    <property type="match status" value="1"/>
</dbReference>
<dbReference type="PANTHER" id="PTHR46499:SF1">
    <property type="entry name" value="QUEUINE TRNA-RIBOSYLTRANSFERASE"/>
    <property type="match status" value="1"/>
</dbReference>
<dbReference type="GO" id="GO:0005829">
    <property type="term" value="C:cytosol"/>
    <property type="evidence" value="ECO:0007669"/>
    <property type="project" value="TreeGrafter"/>
</dbReference>
<evidence type="ECO:0000313" key="7">
    <source>
        <dbReference type="Proteomes" id="UP000077469"/>
    </source>
</evidence>
<comment type="cofactor">
    <cofactor evidence="4">
        <name>Zn(2+)</name>
        <dbReference type="ChEBI" id="CHEBI:29105"/>
    </cofactor>
    <text evidence="4">Binds 1 zinc ion per subunit.</text>
</comment>
<dbReference type="Gene3D" id="3.20.20.105">
    <property type="entry name" value="Queuine tRNA-ribosyltransferase-like"/>
    <property type="match status" value="1"/>
</dbReference>
<evidence type="ECO:0000256" key="2">
    <source>
        <dbReference type="ARBA" id="ARBA00022679"/>
    </source>
</evidence>
<feature type="domain" description="tRNA-guanine(15) transglycosylase-like" evidence="5">
    <location>
        <begin position="21"/>
        <end position="375"/>
    </location>
</feature>
<feature type="binding site" evidence="4">
    <location>
        <position position="311"/>
    </location>
    <ligand>
        <name>Zn(2+)</name>
        <dbReference type="ChEBI" id="CHEBI:29105"/>
    </ligand>
</feature>
<dbReference type="RefSeq" id="WP_051368884.1">
    <property type="nucleotide sequence ID" value="NC_022795.1"/>
</dbReference>
<dbReference type="InterPro" id="IPR050076">
    <property type="entry name" value="ArchSynthase1/Queuine_TRR"/>
</dbReference>